<dbReference type="Proteomes" id="UP001642409">
    <property type="component" value="Unassembled WGS sequence"/>
</dbReference>
<keyword evidence="6" id="KW-1185">Reference proteome</keyword>
<accession>A0AA86UKH5</accession>
<feature type="transmembrane region" description="Helical" evidence="1">
    <location>
        <begin position="51"/>
        <end position="69"/>
    </location>
</feature>
<feature type="transmembrane region" description="Helical" evidence="1">
    <location>
        <begin position="75"/>
        <end position="94"/>
    </location>
</feature>
<dbReference type="EMBL" id="CAXDID020000325">
    <property type="protein sequence ID" value="CAL6077258.1"/>
    <property type="molecule type" value="Genomic_DNA"/>
</dbReference>
<evidence type="ECO:0000313" key="4">
    <source>
        <dbReference type="EMBL" id="CAL6077258.1"/>
    </source>
</evidence>
<dbReference type="AlphaFoldDB" id="A0AA86UKH5"/>
<reference evidence="4 6" key="2">
    <citation type="submission" date="2024-07" db="EMBL/GenBank/DDBJ databases">
        <authorList>
            <person name="Akdeniz Z."/>
        </authorList>
    </citation>
    <scope>NUCLEOTIDE SEQUENCE [LARGE SCALE GENOMIC DNA]</scope>
</reference>
<comment type="caution">
    <text evidence="2">The sequence shown here is derived from an EMBL/GenBank/DDBJ whole genome shotgun (WGS) entry which is preliminary data.</text>
</comment>
<keyword evidence="1" id="KW-0472">Membrane</keyword>
<name>A0AA86UKH5_9EUKA</name>
<keyword evidence="1" id="KW-1133">Transmembrane helix</keyword>
<protein>
    <submittedName>
        <fullName evidence="4">Hypothetical_protein</fullName>
    </submittedName>
</protein>
<evidence type="ECO:0000256" key="1">
    <source>
        <dbReference type="SAM" id="Phobius"/>
    </source>
</evidence>
<evidence type="ECO:0000313" key="3">
    <source>
        <dbReference type="EMBL" id="CAI9973408.1"/>
    </source>
</evidence>
<evidence type="ECO:0000313" key="6">
    <source>
        <dbReference type="Proteomes" id="UP001642409"/>
    </source>
</evidence>
<keyword evidence="1" id="KW-0812">Transmembrane</keyword>
<dbReference type="EMBL" id="CATOUU010000944">
    <property type="protein sequence ID" value="CAI9961810.1"/>
    <property type="molecule type" value="Genomic_DNA"/>
</dbReference>
<dbReference type="EMBL" id="CAXDID020000329">
    <property type="protein sequence ID" value="CAL6077688.1"/>
    <property type="molecule type" value="Genomic_DNA"/>
</dbReference>
<proteinExistence type="predicted"/>
<organism evidence="2">
    <name type="scientific">Hexamita inflata</name>
    <dbReference type="NCBI Taxonomy" id="28002"/>
    <lineage>
        <taxon>Eukaryota</taxon>
        <taxon>Metamonada</taxon>
        <taxon>Diplomonadida</taxon>
        <taxon>Hexamitidae</taxon>
        <taxon>Hexamitinae</taxon>
        <taxon>Hexamita</taxon>
    </lineage>
</organism>
<reference evidence="2" key="1">
    <citation type="submission" date="2023-06" db="EMBL/GenBank/DDBJ databases">
        <authorList>
            <person name="Kurt Z."/>
        </authorList>
    </citation>
    <scope>NUCLEOTIDE SEQUENCE</scope>
</reference>
<dbReference type="EMBL" id="CATOUU010001123">
    <property type="protein sequence ID" value="CAI9973408.1"/>
    <property type="molecule type" value="Genomic_DNA"/>
</dbReference>
<evidence type="ECO:0000313" key="5">
    <source>
        <dbReference type="EMBL" id="CAL6077688.1"/>
    </source>
</evidence>
<evidence type="ECO:0000313" key="2">
    <source>
        <dbReference type="EMBL" id="CAI9961810.1"/>
    </source>
</evidence>
<gene>
    <name evidence="2" type="ORF">HINF_LOCUS49455</name>
    <name evidence="4" type="ORF">HINF_LOCUS58143</name>
    <name evidence="5" type="ORF">HINF_LOCUS58543</name>
    <name evidence="3" type="ORF">HINF_LOCUS61053</name>
</gene>
<sequence>MYFTILIKYTVINNLSGISNDVLRELSKKASVDAYRSLDQRYEVRKPTCPNILMIIVSVQLFHTVIYTINNDIQAIITILTRILILESIIELVFMQANIQVPTRGKIANKNINTSFQALC</sequence>